<feature type="transmembrane region" description="Helical" evidence="7">
    <location>
        <begin position="49"/>
        <end position="69"/>
    </location>
</feature>
<comment type="caution">
    <text evidence="7">Lacks conserved residue(s) required for the propagation of feature annotation.</text>
</comment>
<comment type="function">
    <text evidence="7">Part of the tripartite ATP-independent periplasmic (TRAP) transport system.</text>
</comment>
<dbReference type="NCBIfam" id="TIGR00786">
    <property type="entry name" value="dctM"/>
    <property type="match status" value="1"/>
</dbReference>
<comment type="subunit">
    <text evidence="7">The complex comprises the extracytoplasmic solute receptor protein and the two transmembrane proteins.</text>
</comment>
<feature type="transmembrane region" description="Helical" evidence="7">
    <location>
        <begin position="134"/>
        <end position="151"/>
    </location>
</feature>
<dbReference type="InterPro" id="IPR004681">
    <property type="entry name" value="TRAP_DctM"/>
</dbReference>
<evidence type="ECO:0000313" key="9">
    <source>
        <dbReference type="Proteomes" id="UP000198917"/>
    </source>
</evidence>
<feature type="transmembrane region" description="Helical" evidence="7">
    <location>
        <begin position="314"/>
        <end position="331"/>
    </location>
</feature>
<evidence type="ECO:0000256" key="6">
    <source>
        <dbReference type="ARBA" id="ARBA00023136"/>
    </source>
</evidence>
<keyword evidence="5 7" id="KW-1133">Transmembrane helix</keyword>
<evidence type="ECO:0000256" key="7">
    <source>
        <dbReference type="RuleBase" id="RU369079"/>
    </source>
</evidence>
<comment type="caution">
    <text evidence="8">The sequence shown here is derived from an EMBL/GenBank/DDBJ whole genome shotgun (WGS) entry which is preliminary data.</text>
</comment>
<keyword evidence="4 7" id="KW-0812">Transmembrane</keyword>
<keyword evidence="3 7" id="KW-0997">Cell inner membrane</keyword>
<evidence type="ECO:0000256" key="5">
    <source>
        <dbReference type="ARBA" id="ARBA00022989"/>
    </source>
</evidence>
<dbReference type="Pfam" id="PF06808">
    <property type="entry name" value="DctM"/>
    <property type="match status" value="1"/>
</dbReference>
<protein>
    <recommendedName>
        <fullName evidence="7">TRAP transporter large permease protein</fullName>
    </recommendedName>
</protein>
<keyword evidence="6 7" id="KW-0472">Membrane</keyword>
<dbReference type="GO" id="GO:0005886">
    <property type="term" value="C:plasma membrane"/>
    <property type="evidence" value="ECO:0007669"/>
    <property type="project" value="UniProtKB-SubCell"/>
</dbReference>
<comment type="subcellular location">
    <subcellularLocation>
        <location evidence="1 7">Cell inner membrane</location>
        <topology evidence="1 7">Multi-pass membrane protein</topology>
    </subcellularLocation>
</comment>
<organism evidence="8 9">
    <name type="scientific">Agrobacterium fabrum</name>
    <dbReference type="NCBI Taxonomy" id="1176649"/>
    <lineage>
        <taxon>Bacteria</taxon>
        <taxon>Pseudomonadati</taxon>
        <taxon>Pseudomonadota</taxon>
        <taxon>Alphaproteobacteria</taxon>
        <taxon>Hyphomicrobiales</taxon>
        <taxon>Rhizobiaceae</taxon>
        <taxon>Rhizobium/Agrobacterium group</taxon>
        <taxon>Agrobacterium</taxon>
        <taxon>Agrobacterium tumefaciens complex</taxon>
    </lineage>
</organism>
<feature type="transmembrane region" description="Helical" evidence="7">
    <location>
        <begin position="278"/>
        <end position="308"/>
    </location>
</feature>
<comment type="similarity">
    <text evidence="7">Belongs to the TRAP transporter large permease family.</text>
</comment>
<feature type="transmembrane region" description="Helical" evidence="7">
    <location>
        <begin position="12"/>
        <end position="37"/>
    </location>
</feature>
<keyword evidence="7" id="KW-0813">Transport</keyword>
<reference evidence="8 9" key="1">
    <citation type="submission" date="2016-10" db="EMBL/GenBank/DDBJ databases">
        <authorList>
            <person name="Varghese N."/>
            <person name="Submissions S."/>
        </authorList>
    </citation>
    <scope>NUCLEOTIDE SEQUENCE [LARGE SCALE GENOMIC DNA]</scope>
    <source>
        <strain evidence="8 9">PDC82</strain>
    </source>
</reference>
<dbReference type="PIRSF" id="PIRSF006066">
    <property type="entry name" value="HI0050"/>
    <property type="match status" value="1"/>
</dbReference>
<dbReference type="GO" id="GO:0022857">
    <property type="term" value="F:transmembrane transporter activity"/>
    <property type="evidence" value="ECO:0007669"/>
    <property type="project" value="UniProtKB-UniRule"/>
</dbReference>
<keyword evidence="2" id="KW-1003">Cell membrane</keyword>
<proteinExistence type="inferred from homology"/>
<evidence type="ECO:0000256" key="2">
    <source>
        <dbReference type="ARBA" id="ARBA00022475"/>
    </source>
</evidence>
<dbReference type="Proteomes" id="UP000198917">
    <property type="component" value="Unassembled WGS sequence"/>
</dbReference>
<gene>
    <name evidence="8" type="ORF">SAMN05428983_5258</name>
</gene>
<dbReference type="PANTHER" id="PTHR33362:SF2">
    <property type="entry name" value="TRAP TRANSPORTER LARGE PERMEASE PROTEIN"/>
    <property type="match status" value="1"/>
</dbReference>
<evidence type="ECO:0000256" key="4">
    <source>
        <dbReference type="ARBA" id="ARBA00022692"/>
    </source>
</evidence>
<dbReference type="EMBL" id="FNEW01000010">
    <property type="protein sequence ID" value="SDK53374.1"/>
    <property type="molecule type" value="Genomic_DNA"/>
</dbReference>
<dbReference type="InterPro" id="IPR010656">
    <property type="entry name" value="DctM"/>
</dbReference>
<feature type="transmembrane region" description="Helical" evidence="7">
    <location>
        <begin position="397"/>
        <end position="421"/>
    </location>
</feature>
<feature type="transmembrane region" description="Helical" evidence="7">
    <location>
        <begin position="171"/>
        <end position="194"/>
    </location>
</feature>
<dbReference type="AlphaFoldDB" id="A0A7Z7FSL8"/>
<feature type="transmembrane region" description="Helical" evidence="7">
    <location>
        <begin position="235"/>
        <end position="257"/>
    </location>
</feature>
<evidence type="ECO:0000256" key="3">
    <source>
        <dbReference type="ARBA" id="ARBA00022519"/>
    </source>
</evidence>
<accession>A0A7Z7FSL8</accession>
<evidence type="ECO:0000256" key="1">
    <source>
        <dbReference type="ARBA" id="ARBA00004429"/>
    </source>
</evidence>
<name>A0A7Z7FSL8_9HYPH</name>
<dbReference type="PANTHER" id="PTHR33362">
    <property type="entry name" value="SIALIC ACID TRAP TRANSPORTER PERMEASE PROTEIN SIAT-RELATED"/>
    <property type="match status" value="1"/>
</dbReference>
<sequence>MAYTILFGVFTLLMLIGTPIAFCLGIASFATVLYLGLPPIVVFQQMNSGMNVFAMMAIPFFIFAGDLMVRGGIAHRLIRFAAGLVGHLRGGLGQVNIVASTLFGGISGSAVADASAVGGLMIPQMAKRGYDRDYAVNVTVNAAIIALMIPPSHNMILYSIAAGGNVSVADLFTAGIIPGFLLAAALMVTAYIVARRKGYPSEPFPGFSKLMYYLLASFPGILLIGIIFGGVRSGIFTATESSCIAVLYAFLVAMLVYRELNWDGFVEAVMGAVRTTAMVLLVIGTAASFGWLMAFLQVQTLMIAAISAISDNPIIVLLVINVILLLLGTFMDMAPMVIISTPVLLPVVKAFGIDPVHFGVVMILNAGIGLNTPPVGTVLFVGCAVGGITIREAMRTIWPFFGASIAVLLAVTYIPSLSLWLPSLFR</sequence>
<feature type="transmembrane region" description="Helical" evidence="7">
    <location>
        <begin position="374"/>
        <end position="390"/>
    </location>
</feature>
<evidence type="ECO:0000313" key="8">
    <source>
        <dbReference type="EMBL" id="SDK53374.1"/>
    </source>
</evidence>
<dbReference type="RefSeq" id="WP_006311865.1">
    <property type="nucleotide sequence ID" value="NZ_CAKKLR010000012.1"/>
</dbReference>
<feature type="transmembrane region" description="Helical" evidence="7">
    <location>
        <begin position="210"/>
        <end position="229"/>
    </location>
</feature>